<proteinExistence type="predicted"/>
<reference evidence="1 2" key="1">
    <citation type="submission" date="2019-11" db="EMBL/GenBank/DDBJ databases">
        <title>Novel species isolated from a subtropical stream in China.</title>
        <authorList>
            <person name="Lu H."/>
        </authorList>
    </citation>
    <scope>NUCLEOTIDE SEQUENCE [LARGE SCALE GENOMIC DNA]</scope>
    <source>
        <strain evidence="1 2">FT80W</strain>
    </source>
</reference>
<dbReference type="RefSeq" id="WP_154372499.1">
    <property type="nucleotide sequence ID" value="NZ_WKJK01000001.1"/>
</dbReference>
<dbReference type="Proteomes" id="UP000433309">
    <property type="component" value="Unassembled WGS sequence"/>
</dbReference>
<name>A0A6I2KSD3_9BURK</name>
<sequence>MFGNWFGARSAEKKGAPANAQQEALIEAVRERSKEDPLIGAKLGSKEVYQRLLNDLRSADGVHIESVLCALGALAGYACQAGLRAQAFAQGQSETAPFQVIQTNDGKQYFFGDQLNHAIAGAQYSVWGIAGGAAQHAGAQAFPDLNEIFQHTAAVVGGDQFGMPRVSAEHTPRHLPVIYLKTFWPKLFPIVKAFCPTPAHWPILYGLAIQQSIYTSKDIIDPAQALRIVMESAVPMSKVDLARL</sequence>
<keyword evidence="2" id="KW-1185">Reference proteome</keyword>
<evidence type="ECO:0000313" key="1">
    <source>
        <dbReference type="EMBL" id="MRW88705.1"/>
    </source>
</evidence>
<gene>
    <name evidence="1" type="ORF">GJ699_01755</name>
</gene>
<dbReference type="EMBL" id="WKJK01000001">
    <property type="protein sequence ID" value="MRW88705.1"/>
    <property type="molecule type" value="Genomic_DNA"/>
</dbReference>
<comment type="caution">
    <text evidence="1">The sequence shown here is derived from an EMBL/GenBank/DDBJ whole genome shotgun (WGS) entry which is preliminary data.</text>
</comment>
<protein>
    <submittedName>
        <fullName evidence="1">Uncharacterized protein</fullName>
    </submittedName>
</protein>
<dbReference type="AlphaFoldDB" id="A0A6I2KSD3"/>
<organism evidence="1 2">
    <name type="scientific">Duganella guangzhouensis</name>
    <dbReference type="NCBI Taxonomy" id="2666084"/>
    <lineage>
        <taxon>Bacteria</taxon>
        <taxon>Pseudomonadati</taxon>
        <taxon>Pseudomonadota</taxon>
        <taxon>Betaproteobacteria</taxon>
        <taxon>Burkholderiales</taxon>
        <taxon>Oxalobacteraceae</taxon>
        <taxon>Telluria group</taxon>
        <taxon>Duganella</taxon>
    </lineage>
</organism>
<evidence type="ECO:0000313" key="2">
    <source>
        <dbReference type="Proteomes" id="UP000433309"/>
    </source>
</evidence>
<accession>A0A6I2KSD3</accession>